<comment type="caution">
    <text evidence="2">The sequence shown here is derived from an EMBL/GenBank/DDBJ whole genome shotgun (WGS) entry which is preliminary data.</text>
</comment>
<protein>
    <submittedName>
        <fullName evidence="2">Uncharacterized protein</fullName>
    </submittedName>
</protein>
<feature type="region of interest" description="Disordered" evidence="1">
    <location>
        <begin position="1"/>
        <end position="22"/>
    </location>
</feature>
<gene>
    <name evidence="2" type="ORF">IV203_028887</name>
</gene>
<proteinExistence type="predicted"/>
<evidence type="ECO:0000256" key="1">
    <source>
        <dbReference type="SAM" id="MobiDB-lite"/>
    </source>
</evidence>
<sequence length="108" mass="11947">MSSSSSFTTSISSSEVNSSTRRPWKYNLGTFSPLGSVTTFVIISCDLVYQGVVLLQGYTPTLGISGLLGETYFQKSLVRFIRKLLTGTRHDEWLPNQYISLKINVDSG</sequence>
<evidence type="ECO:0000313" key="2">
    <source>
        <dbReference type="EMBL" id="KAG7366217.1"/>
    </source>
</evidence>
<name>A0A9K3LQ51_9STRA</name>
<reference evidence="2" key="2">
    <citation type="submission" date="2021-04" db="EMBL/GenBank/DDBJ databases">
        <authorList>
            <person name="Podell S."/>
        </authorList>
    </citation>
    <scope>NUCLEOTIDE SEQUENCE</scope>
    <source>
        <strain evidence="2">Hildebrandi</strain>
    </source>
</reference>
<dbReference type="EMBL" id="JAGRRH010000007">
    <property type="protein sequence ID" value="KAG7366217.1"/>
    <property type="molecule type" value="Genomic_DNA"/>
</dbReference>
<dbReference type="AlphaFoldDB" id="A0A9K3LQ51"/>
<organism evidence="2 3">
    <name type="scientific">Nitzschia inconspicua</name>
    <dbReference type="NCBI Taxonomy" id="303405"/>
    <lineage>
        <taxon>Eukaryota</taxon>
        <taxon>Sar</taxon>
        <taxon>Stramenopiles</taxon>
        <taxon>Ochrophyta</taxon>
        <taxon>Bacillariophyta</taxon>
        <taxon>Bacillariophyceae</taxon>
        <taxon>Bacillariophycidae</taxon>
        <taxon>Bacillariales</taxon>
        <taxon>Bacillariaceae</taxon>
        <taxon>Nitzschia</taxon>
    </lineage>
</organism>
<keyword evidence="3" id="KW-1185">Reference proteome</keyword>
<evidence type="ECO:0000313" key="3">
    <source>
        <dbReference type="Proteomes" id="UP000693970"/>
    </source>
</evidence>
<reference evidence="2" key="1">
    <citation type="journal article" date="2021" name="Sci. Rep.">
        <title>Diploid genomic architecture of Nitzschia inconspicua, an elite biomass production diatom.</title>
        <authorList>
            <person name="Oliver A."/>
            <person name="Podell S."/>
            <person name="Pinowska A."/>
            <person name="Traller J.C."/>
            <person name="Smith S.R."/>
            <person name="McClure R."/>
            <person name="Beliaev A."/>
            <person name="Bohutskyi P."/>
            <person name="Hill E.A."/>
            <person name="Rabines A."/>
            <person name="Zheng H."/>
            <person name="Allen L.Z."/>
            <person name="Kuo A."/>
            <person name="Grigoriev I.V."/>
            <person name="Allen A.E."/>
            <person name="Hazlebeck D."/>
            <person name="Allen E.E."/>
        </authorList>
    </citation>
    <scope>NUCLEOTIDE SEQUENCE</scope>
    <source>
        <strain evidence="2">Hildebrandi</strain>
    </source>
</reference>
<feature type="compositionally biased region" description="Low complexity" evidence="1">
    <location>
        <begin position="1"/>
        <end position="20"/>
    </location>
</feature>
<accession>A0A9K3LQ51</accession>
<dbReference type="Proteomes" id="UP000693970">
    <property type="component" value="Unassembled WGS sequence"/>
</dbReference>